<evidence type="ECO:0000256" key="7">
    <source>
        <dbReference type="ARBA" id="ARBA00037904"/>
    </source>
</evidence>
<dbReference type="Pfam" id="PF00535">
    <property type="entry name" value="Glycos_transf_2"/>
    <property type="match status" value="1"/>
</dbReference>
<dbReference type="PANTHER" id="PTHR43646:SF2">
    <property type="entry name" value="GLYCOSYLTRANSFERASE 2-LIKE DOMAIN-CONTAINING PROTEIN"/>
    <property type="match status" value="1"/>
</dbReference>
<keyword evidence="10" id="KW-1133">Transmembrane helix</keyword>
<dbReference type="PANTHER" id="PTHR43646">
    <property type="entry name" value="GLYCOSYLTRANSFERASE"/>
    <property type="match status" value="1"/>
</dbReference>
<evidence type="ECO:0000256" key="5">
    <source>
        <dbReference type="ARBA" id="ARBA00023136"/>
    </source>
</evidence>
<dbReference type="InterPro" id="IPR029044">
    <property type="entry name" value="Nucleotide-diphossugar_trans"/>
</dbReference>
<comment type="subcellular location">
    <subcellularLocation>
        <location evidence="1">Cell membrane</location>
    </subcellularLocation>
</comment>
<evidence type="ECO:0000259" key="11">
    <source>
        <dbReference type="Pfam" id="PF00535"/>
    </source>
</evidence>
<comment type="similarity">
    <text evidence="8">Belongs to the glycosyltransferase 2 family. CrtQ subfamily.</text>
</comment>
<proteinExistence type="inferred from homology"/>
<keyword evidence="3" id="KW-0328">Glycosyltransferase</keyword>
<comment type="caution">
    <text evidence="12">The sequence shown here is derived from an EMBL/GenBank/DDBJ whole genome shotgun (WGS) entry which is preliminary data.</text>
</comment>
<evidence type="ECO:0000313" key="12">
    <source>
        <dbReference type="EMBL" id="MBC9226977.1"/>
    </source>
</evidence>
<evidence type="ECO:0000256" key="9">
    <source>
        <dbReference type="ARBA" id="ARBA00040345"/>
    </source>
</evidence>
<dbReference type="GO" id="GO:0005886">
    <property type="term" value="C:plasma membrane"/>
    <property type="evidence" value="ECO:0007669"/>
    <property type="project" value="UniProtKB-SubCell"/>
</dbReference>
<reference evidence="12" key="1">
    <citation type="submission" date="2020-09" db="EMBL/GenBank/DDBJ databases">
        <title>Novel species in genus Aeromicrobium.</title>
        <authorList>
            <person name="Zhang G."/>
        </authorList>
    </citation>
    <scope>NUCLEOTIDE SEQUENCE</scope>
    <source>
        <strain evidence="12">Zg-636</strain>
    </source>
</reference>
<gene>
    <name evidence="12" type="ORF">IBG24_11665</name>
</gene>
<name>A0A8I0EX68_9ACTN</name>
<comment type="pathway">
    <text evidence="7">Carotenoid biosynthesis; staphyloxanthin biosynthesis; staphyloxanthin from farnesyl diphosphate: step 4/5.</text>
</comment>
<dbReference type="GO" id="GO:0016757">
    <property type="term" value="F:glycosyltransferase activity"/>
    <property type="evidence" value="ECO:0007669"/>
    <property type="project" value="UniProtKB-KW"/>
</dbReference>
<evidence type="ECO:0000256" key="10">
    <source>
        <dbReference type="SAM" id="Phobius"/>
    </source>
</evidence>
<evidence type="ECO:0000256" key="6">
    <source>
        <dbReference type="ARBA" id="ARBA00037281"/>
    </source>
</evidence>
<feature type="domain" description="Glycosyltransferase 2-like" evidence="11">
    <location>
        <begin position="15"/>
        <end position="134"/>
    </location>
</feature>
<keyword evidence="10" id="KW-0812">Transmembrane</keyword>
<keyword evidence="2" id="KW-1003">Cell membrane</keyword>
<organism evidence="12 13">
    <name type="scientific">Aeromicrobium senzhongii</name>
    <dbReference type="NCBI Taxonomy" id="2663859"/>
    <lineage>
        <taxon>Bacteria</taxon>
        <taxon>Bacillati</taxon>
        <taxon>Actinomycetota</taxon>
        <taxon>Actinomycetes</taxon>
        <taxon>Propionibacteriales</taxon>
        <taxon>Nocardioidaceae</taxon>
        <taxon>Aeromicrobium</taxon>
    </lineage>
</organism>
<evidence type="ECO:0000313" key="13">
    <source>
        <dbReference type="Proteomes" id="UP000620591"/>
    </source>
</evidence>
<dbReference type="Proteomes" id="UP000620591">
    <property type="component" value="Unassembled WGS sequence"/>
</dbReference>
<dbReference type="InterPro" id="IPR001173">
    <property type="entry name" value="Glyco_trans_2-like"/>
</dbReference>
<evidence type="ECO:0000256" key="2">
    <source>
        <dbReference type="ARBA" id="ARBA00022475"/>
    </source>
</evidence>
<keyword evidence="4 12" id="KW-0808">Transferase</keyword>
<dbReference type="AlphaFoldDB" id="A0A8I0EX68"/>
<evidence type="ECO:0000256" key="4">
    <source>
        <dbReference type="ARBA" id="ARBA00022679"/>
    </source>
</evidence>
<comment type="function">
    <text evidence="6">Catalyzes the glycosylation of 4,4'-diaponeurosporenoate, i.e. the esterification of glucose at the C1'' position with the carboxyl group of 4,4'-diaponeurosporenic acid, to form glycosyl-4,4'-diaponeurosporenoate. This is a step in the biosynthesis of staphyloxanthin, an orange pigment present in most staphylococci strains.</text>
</comment>
<protein>
    <recommendedName>
        <fullName evidence="9">4,4'-diaponeurosporenoate glycosyltransferase</fullName>
    </recommendedName>
</protein>
<feature type="transmembrane region" description="Helical" evidence="10">
    <location>
        <begin position="137"/>
        <end position="158"/>
    </location>
</feature>
<keyword evidence="5 10" id="KW-0472">Membrane</keyword>
<dbReference type="SUPFAM" id="SSF53448">
    <property type="entry name" value="Nucleotide-diphospho-sugar transferases"/>
    <property type="match status" value="1"/>
</dbReference>
<evidence type="ECO:0000256" key="1">
    <source>
        <dbReference type="ARBA" id="ARBA00004236"/>
    </source>
</evidence>
<dbReference type="EMBL" id="JACTVM010000003">
    <property type="protein sequence ID" value="MBC9226977.1"/>
    <property type="molecule type" value="Genomic_DNA"/>
</dbReference>
<evidence type="ECO:0000256" key="3">
    <source>
        <dbReference type="ARBA" id="ARBA00022676"/>
    </source>
</evidence>
<dbReference type="Gene3D" id="3.90.550.10">
    <property type="entry name" value="Spore Coat Polysaccharide Biosynthesis Protein SpsA, Chain A"/>
    <property type="match status" value="1"/>
</dbReference>
<sequence>MHRHGGAAVTRPRISVVIPVHDDAVELGACLRLLARQTVAPDEVVVVDNASTDASAEVARTYGARVVTEPRLGIPVAAACGYDAATGDVIARLDADSRPEPDWVAQIARAMSDPRVDAVTGPGRFHDLPAVLRPPAALVYLGAYFVLTYLALAHVPLWGSSMAVRRTSWQRVRDEVHRLDDVHDDMDLSFVLGPESVIRYDRGLRVGVSARSLRGWPQLRRRMGRAVTTLRLNWAVRPPWTRWQDRIRRISAG</sequence>
<evidence type="ECO:0000256" key="8">
    <source>
        <dbReference type="ARBA" id="ARBA00038120"/>
    </source>
</evidence>
<dbReference type="CDD" id="cd00761">
    <property type="entry name" value="Glyco_tranf_GTA_type"/>
    <property type="match status" value="1"/>
</dbReference>
<accession>A0A8I0EX68</accession>